<dbReference type="InterPro" id="IPR008984">
    <property type="entry name" value="SMAD_FHA_dom_sf"/>
</dbReference>
<dbReference type="CDD" id="cd17741">
    <property type="entry name" value="BRCT_nibrin"/>
    <property type="match status" value="1"/>
</dbReference>
<dbReference type="Gene3D" id="3.40.50.10190">
    <property type="entry name" value="BRCT domain"/>
    <property type="match status" value="1"/>
</dbReference>
<comment type="similarity">
    <text evidence="7">Belongs to the Nibrin family.</text>
</comment>
<evidence type="ECO:0000256" key="5">
    <source>
        <dbReference type="ARBA" id="ARBA00023204"/>
    </source>
</evidence>
<dbReference type="CDD" id="cd22667">
    <property type="entry name" value="FHA_NBN"/>
    <property type="match status" value="1"/>
</dbReference>
<dbReference type="Pfam" id="PF00498">
    <property type="entry name" value="FHA"/>
    <property type="match status" value="1"/>
</dbReference>
<evidence type="ECO:0000313" key="11">
    <source>
        <dbReference type="Proteomes" id="UP000326759"/>
    </source>
</evidence>
<dbReference type="InterPro" id="IPR043014">
    <property type="entry name" value="Nibrin_BRCT2_sf"/>
</dbReference>
<feature type="domain" description="FHA" evidence="9">
    <location>
        <begin position="41"/>
        <end position="110"/>
    </location>
</feature>
<dbReference type="PANTHER" id="PTHR12162">
    <property type="entry name" value="NIBRIN-RELATED"/>
    <property type="match status" value="1"/>
</dbReference>
<dbReference type="SUPFAM" id="SSF52113">
    <property type="entry name" value="BRCT domain"/>
    <property type="match status" value="1"/>
</dbReference>
<dbReference type="GO" id="GO:0007095">
    <property type="term" value="P:mitotic G2 DNA damage checkpoint signaling"/>
    <property type="evidence" value="ECO:0007669"/>
    <property type="project" value="InterPro"/>
</dbReference>
<accession>A0A5N5SXR6</accession>
<name>A0A5N5SXR6_9CRUS</name>
<evidence type="ECO:0000256" key="7">
    <source>
        <dbReference type="ARBA" id="ARBA00044757"/>
    </source>
</evidence>
<proteinExistence type="inferred from homology"/>
<dbReference type="SUPFAM" id="SSF49879">
    <property type="entry name" value="SMAD/FHA domain"/>
    <property type="match status" value="1"/>
</dbReference>
<dbReference type="PROSITE" id="PS50006">
    <property type="entry name" value="FHA_DOMAIN"/>
    <property type="match status" value="1"/>
</dbReference>
<evidence type="ECO:0000256" key="8">
    <source>
        <dbReference type="SAM" id="MobiDB-lite"/>
    </source>
</evidence>
<dbReference type="InterPro" id="IPR036420">
    <property type="entry name" value="BRCT_dom_sf"/>
</dbReference>
<comment type="caution">
    <text evidence="10">The sequence shown here is derived from an EMBL/GenBank/DDBJ whole genome shotgun (WGS) entry which is preliminary data.</text>
</comment>
<dbReference type="Proteomes" id="UP000326759">
    <property type="component" value="Unassembled WGS sequence"/>
</dbReference>
<organism evidence="10 11">
    <name type="scientific">Armadillidium nasatum</name>
    <dbReference type="NCBI Taxonomy" id="96803"/>
    <lineage>
        <taxon>Eukaryota</taxon>
        <taxon>Metazoa</taxon>
        <taxon>Ecdysozoa</taxon>
        <taxon>Arthropoda</taxon>
        <taxon>Crustacea</taxon>
        <taxon>Multicrustacea</taxon>
        <taxon>Malacostraca</taxon>
        <taxon>Eumalacostraca</taxon>
        <taxon>Peracarida</taxon>
        <taxon>Isopoda</taxon>
        <taxon>Oniscidea</taxon>
        <taxon>Crinocheta</taxon>
        <taxon>Armadillidiidae</taxon>
        <taxon>Armadillidium</taxon>
    </lineage>
</organism>
<dbReference type="GO" id="GO:0003684">
    <property type="term" value="F:damaged DNA binding"/>
    <property type="evidence" value="ECO:0007669"/>
    <property type="project" value="TreeGrafter"/>
</dbReference>
<keyword evidence="6" id="KW-0539">Nucleus</keyword>
<dbReference type="InterPro" id="IPR000253">
    <property type="entry name" value="FHA_dom"/>
</dbReference>
<keyword evidence="5" id="KW-0234">DNA repair</keyword>
<feature type="compositionally biased region" description="Polar residues" evidence="8">
    <location>
        <begin position="406"/>
        <end position="426"/>
    </location>
</feature>
<evidence type="ECO:0000256" key="1">
    <source>
        <dbReference type="ARBA" id="ARBA00004123"/>
    </source>
</evidence>
<comment type="subcellular location">
    <subcellularLocation>
        <location evidence="2">Chromosome</location>
    </subcellularLocation>
    <subcellularLocation>
        <location evidence="1">Nucleus</location>
    </subcellularLocation>
</comment>
<keyword evidence="11" id="KW-1185">Reference proteome</keyword>
<evidence type="ECO:0000256" key="2">
    <source>
        <dbReference type="ARBA" id="ARBA00004286"/>
    </source>
</evidence>
<dbReference type="PANTHER" id="PTHR12162:SF0">
    <property type="entry name" value="NIBRIN"/>
    <property type="match status" value="1"/>
</dbReference>
<evidence type="ECO:0000313" key="10">
    <source>
        <dbReference type="EMBL" id="KAB7498479.1"/>
    </source>
</evidence>
<dbReference type="GO" id="GO:0000724">
    <property type="term" value="P:double-strand break repair via homologous recombination"/>
    <property type="evidence" value="ECO:0007669"/>
    <property type="project" value="TreeGrafter"/>
</dbReference>
<reference evidence="10 11" key="1">
    <citation type="journal article" date="2019" name="PLoS Biol.">
        <title>Sex chromosomes control vertical transmission of feminizing Wolbachia symbionts in an isopod.</title>
        <authorList>
            <person name="Becking T."/>
            <person name="Chebbi M.A."/>
            <person name="Giraud I."/>
            <person name="Moumen B."/>
            <person name="Laverre T."/>
            <person name="Caubet Y."/>
            <person name="Peccoud J."/>
            <person name="Gilbert C."/>
            <person name="Cordaux R."/>
        </authorList>
    </citation>
    <scope>NUCLEOTIDE SEQUENCE [LARGE SCALE GENOMIC DNA]</scope>
    <source>
        <strain evidence="10">ANa2</strain>
        <tissue evidence="10">Whole body excluding digestive tract and cuticle</tissue>
    </source>
</reference>
<gene>
    <name evidence="10" type="primary">Nbn</name>
    <name evidence="10" type="ORF">Anas_03186</name>
</gene>
<dbReference type="InterPro" id="IPR040227">
    <property type="entry name" value="Nibrin-rel"/>
</dbReference>
<dbReference type="EMBL" id="SEYY01019247">
    <property type="protein sequence ID" value="KAB7498479.1"/>
    <property type="molecule type" value="Genomic_DNA"/>
</dbReference>
<sequence>MISNGNGSIVSVWILRNKRNIFFLLCLIKYQSLDMWILSCIDDGSFFNLLCDSSSIVSREGPGHIILHDKSVSKAHASFCLTYHDRHLSHPEILPEVLLRDLQSTNGTYICSESSDYKKLDPDIPVTLKQGDMIRFGRNKKFRLKYQPFIITSSQITNKTVKEQLKECIRCLGGHLVKEWIPDCSLLIMNDLFITAKTVCALAAGANIVTPAYLIDLKTAIKEKKPLPDMKKYLPVLKEPSIRSTEVSFYPNLSRKKLFIGKTFFFQNESSLNRMKPSVVEAGGIPVLVSENNYPDIINNNSVFIKAASANEIPNYVSKCYELLKANELHPIPESDIGLAVVYNSIEKYCSPKFRMSGILQPNSSMSQCPSLKMEVYATETQHETESLPTTLPSRTTIPESGGSSGRSNIVASSKANEPQFNTGIEKNSIGEMNKENIGRRKRSFADSTSPNEKVSESKSKKANLSKISNDTVETIVDDEVDNTINFQPSQFSTQKLSPVNCKKRKSDDEFAVPESTVVRKNVRLATPQKAITEMHQESLEISSISKSIPFEPYTLPSINIANMEEEEPSVAAEDEDEKETQIFSGVVKDIKEEPVSQGKIHQIEETPEGNVLDDGWIKAVSTKPPSQNHEEANRGKSSFLKPNSVPLANPEQSSVSKRTRIEQESESNVSKQRAPKTIKKSLSVVEAEMNDNGRESHPLDPVPEEVEEKPFLSTQKIKKESKIDKDISDLAETMERSYMIVEF</sequence>
<protein>
    <submittedName>
        <fullName evidence="10">Nibrin</fullName>
    </submittedName>
</protein>
<dbReference type="OrthoDB" id="552194at2759"/>
<dbReference type="Gene3D" id="3.40.50.10980">
    <property type="entry name" value="Nibrin, BRCT2 domain"/>
    <property type="match status" value="1"/>
</dbReference>
<dbReference type="GO" id="GO:0030870">
    <property type="term" value="C:Mre11 complex"/>
    <property type="evidence" value="ECO:0007669"/>
    <property type="project" value="InterPro"/>
</dbReference>
<dbReference type="Pfam" id="PF16508">
    <property type="entry name" value="NIBRIN_BRCT_II"/>
    <property type="match status" value="1"/>
</dbReference>
<dbReference type="AlphaFoldDB" id="A0A5N5SXR6"/>
<evidence type="ECO:0000256" key="3">
    <source>
        <dbReference type="ARBA" id="ARBA00022454"/>
    </source>
</evidence>
<keyword evidence="4" id="KW-0227">DNA damage</keyword>
<dbReference type="Gene3D" id="2.60.200.20">
    <property type="match status" value="1"/>
</dbReference>
<keyword evidence="3" id="KW-0158">Chromosome</keyword>
<feature type="region of interest" description="Disordered" evidence="8">
    <location>
        <begin position="594"/>
        <end position="712"/>
    </location>
</feature>
<feature type="region of interest" description="Disordered" evidence="8">
    <location>
        <begin position="383"/>
        <end position="464"/>
    </location>
</feature>
<dbReference type="InterPro" id="IPR032429">
    <property type="entry name" value="Nibrin_BRCT2"/>
</dbReference>
<dbReference type="GO" id="GO:0005694">
    <property type="term" value="C:chromosome"/>
    <property type="evidence" value="ECO:0007669"/>
    <property type="project" value="UniProtKB-SubCell"/>
</dbReference>
<evidence type="ECO:0000256" key="6">
    <source>
        <dbReference type="ARBA" id="ARBA00023242"/>
    </source>
</evidence>
<evidence type="ECO:0000256" key="4">
    <source>
        <dbReference type="ARBA" id="ARBA00022763"/>
    </source>
</evidence>
<evidence type="ECO:0000259" key="9">
    <source>
        <dbReference type="PROSITE" id="PS50006"/>
    </source>
</evidence>
<feature type="compositionally biased region" description="Polar residues" evidence="8">
    <location>
        <begin position="387"/>
        <end position="399"/>
    </location>
</feature>